<sequence>MKGLIRENKELHKHNQKLCSVCGQVLPLTEFGAKSSKCKPCYNAWYSKDRKDNPQRYEDMKKRYIAKNEIFSYVVSRLSDFRSRAREFNVPFDLTSKYLEELWNDQSGKCYYDGTQLKIYQHLGKPTSDSASLDRLIPSEGYVQGNVVWCSYWVNTAKGELTELEFRDAISRILNYSNKAEG</sequence>
<dbReference type="EMBL" id="MT142733">
    <property type="protein sequence ID" value="QJA87803.1"/>
    <property type="molecule type" value="Genomic_DNA"/>
</dbReference>
<name>A0A6M3KZU2_9ZZZZ</name>
<dbReference type="Gene3D" id="3.30.40.220">
    <property type="match status" value="1"/>
</dbReference>
<organism evidence="1">
    <name type="scientific">viral metagenome</name>
    <dbReference type="NCBI Taxonomy" id="1070528"/>
    <lineage>
        <taxon>unclassified sequences</taxon>
        <taxon>metagenomes</taxon>
        <taxon>organismal metagenomes</taxon>
    </lineage>
</organism>
<protein>
    <submittedName>
        <fullName evidence="1">Uncharacterized protein</fullName>
    </submittedName>
</protein>
<reference evidence="1" key="1">
    <citation type="submission" date="2020-03" db="EMBL/GenBank/DDBJ databases">
        <title>The deep terrestrial virosphere.</title>
        <authorList>
            <person name="Holmfeldt K."/>
            <person name="Nilsson E."/>
            <person name="Simone D."/>
            <person name="Lopez-Fernandez M."/>
            <person name="Wu X."/>
            <person name="de Brujin I."/>
            <person name="Lundin D."/>
            <person name="Andersson A."/>
            <person name="Bertilsson S."/>
            <person name="Dopson M."/>
        </authorList>
    </citation>
    <scope>NUCLEOTIDE SEQUENCE</scope>
    <source>
        <strain evidence="1">MM415B02892</strain>
    </source>
</reference>
<accession>A0A6M3KZU2</accession>
<dbReference type="AlphaFoldDB" id="A0A6M3KZU2"/>
<gene>
    <name evidence="1" type="ORF">MM415B02892_0012</name>
</gene>
<evidence type="ECO:0000313" key="1">
    <source>
        <dbReference type="EMBL" id="QJA87803.1"/>
    </source>
</evidence>
<proteinExistence type="predicted"/>